<gene>
    <name evidence="1" type="ORF">UW22_C0010G0004</name>
</gene>
<proteinExistence type="predicted"/>
<dbReference type="AlphaFoldDB" id="A0A0G1GW75"/>
<evidence type="ECO:0000313" key="2">
    <source>
        <dbReference type="Proteomes" id="UP000034617"/>
    </source>
</evidence>
<name>A0A0G1GW75_9BACT</name>
<dbReference type="EMBL" id="LCHM01000010">
    <property type="protein sequence ID" value="KKT38468.1"/>
    <property type="molecule type" value="Genomic_DNA"/>
</dbReference>
<protein>
    <submittedName>
        <fullName evidence="1">Uncharacterized protein</fullName>
    </submittedName>
</protein>
<comment type="caution">
    <text evidence="1">The sequence shown here is derived from an EMBL/GenBank/DDBJ whole genome shotgun (WGS) entry which is preliminary data.</text>
</comment>
<accession>A0A0G1GW75</accession>
<evidence type="ECO:0000313" key="1">
    <source>
        <dbReference type="EMBL" id="KKT38468.1"/>
    </source>
</evidence>
<reference evidence="1 2" key="1">
    <citation type="journal article" date="2015" name="Nature">
        <title>rRNA introns, odd ribosomes, and small enigmatic genomes across a large radiation of phyla.</title>
        <authorList>
            <person name="Brown C.T."/>
            <person name="Hug L.A."/>
            <person name="Thomas B.C."/>
            <person name="Sharon I."/>
            <person name="Castelle C.J."/>
            <person name="Singh A."/>
            <person name="Wilkins M.J."/>
            <person name="Williams K.H."/>
            <person name="Banfield J.F."/>
        </authorList>
    </citation>
    <scope>NUCLEOTIDE SEQUENCE [LARGE SCALE GENOMIC DNA]</scope>
</reference>
<sequence length="82" mass="9176">MIKDLHIKSFPYSTAGREKSHAQKITEARRVGTFDKLSVKAPRSPCEPSGARQLCPAVALAKEGLTQFFKMSSNLFKNEHQK</sequence>
<dbReference type="Proteomes" id="UP000034617">
    <property type="component" value="Unassembled WGS sequence"/>
</dbReference>
<organism evidence="1 2">
    <name type="scientific">Candidatus Gottesmanbacteria bacterium GW2011_GWB1_44_11c</name>
    <dbReference type="NCBI Taxonomy" id="1618447"/>
    <lineage>
        <taxon>Bacteria</taxon>
        <taxon>Candidatus Gottesmaniibacteriota</taxon>
    </lineage>
</organism>